<dbReference type="InterPro" id="IPR003593">
    <property type="entry name" value="AAA+_ATPase"/>
</dbReference>
<comment type="similarity">
    <text evidence="1 8 9 10">Belongs to the TRAFAC class TrmE-Era-EngA-EngB-Septin-like GTPase superfamily. EngA (Der) GTPase family.</text>
</comment>
<accession>A0A1I4F2Q1</accession>
<keyword evidence="3 8" id="KW-0690">Ribosome biogenesis</keyword>
<dbReference type="InterPro" id="IPR027417">
    <property type="entry name" value="P-loop_NTPase"/>
</dbReference>
<dbReference type="Gene3D" id="3.30.300.20">
    <property type="match status" value="1"/>
</dbReference>
<evidence type="ECO:0000256" key="8">
    <source>
        <dbReference type="HAMAP-Rule" id="MF_00195"/>
    </source>
</evidence>
<keyword evidence="6 8" id="KW-0342">GTP-binding</keyword>
<comment type="subunit">
    <text evidence="8">Associates with the 50S ribosomal subunit.</text>
</comment>
<dbReference type="AlphaFoldDB" id="A0A1I4F2Q1"/>
<name>A0A1I4F2Q1_9PROT</name>
<evidence type="ECO:0000256" key="9">
    <source>
        <dbReference type="PROSITE-ProRule" id="PRU01049"/>
    </source>
</evidence>
<dbReference type="PRINTS" id="PR00326">
    <property type="entry name" value="GTP1OBG"/>
</dbReference>
<dbReference type="GO" id="GO:0042254">
    <property type="term" value="P:ribosome biogenesis"/>
    <property type="evidence" value="ECO:0007669"/>
    <property type="project" value="UniProtKB-KW"/>
</dbReference>
<dbReference type="SMART" id="SM00382">
    <property type="entry name" value="AAA"/>
    <property type="match status" value="2"/>
</dbReference>
<keyword evidence="4 10" id="KW-0677">Repeat</keyword>
<dbReference type="Pfam" id="PF14714">
    <property type="entry name" value="KH_dom-like"/>
    <property type="match status" value="1"/>
</dbReference>
<dbReference type="InterPro" id="IPR032859">
    <property type="entry name" value="KH_dom-like"/>
</dbReference>
<dbReference type="Gene3D" id="3.40.50.300">
    <property type="entry name" value="P-loop containing nucleotide triphosphate hydrolases"/>
    <property type="match status" value="2"/>
</dbReference>
<dbReference type="GO" id="GO:0043022">
    <property type="term" value="F:ribosome binding"/>
    <property type="evidence" value="ECO:0007669"/>
    <property type="project" value="TreeGrafter"/>
</dbReference>
<dbReference type="Pfam" id="PF01926">
    <property type="entry name" value="MMR_HSR1"/>
    <property type="match status" value="2"/>
</dbReference>
<protein>
    <recommendedName>
        <fullName evidence="2 8">GTPase Der</fullName>
    </recommendedName>
    <alternativeName>
        <fullName evidence="7 8">GTP-binding protein EngA</fullName>
    </alternativeName>
</protein>
<gene>
    <name evidence="8" type="primary">der</name>
    <name evidence="13" type="ORF">SAMN05216302_103310</name>
</gene>
<evidence type="ECO:0000256" key="7">
    <source>
        <dbReference type="ARBA" id="ARBA00032345"/>
    </source>
</evidence>
<dbReference type="FunFam" id="3.40.50.300:FF:000040">
    <property type="entry name" value="GTPase Der"/>
    <property type="match status" value="1"/>
</dbReference>
<dbReference type="InterPro" id="IPR031166">
    <property type="entry name" value="G_ENGA"/>
</dbReference>
<dbReference type="SUPFAM" id="SSF52540">
    <property type="entry name" value="P-loop containing nucleoside triphosphate hydrolases"/>
    <property type="match status" value="2"/>
</dbReference>
<sequence length="465" mass="51914">MKPTLVLVGRPNVGKSTLFNRLTRSRDALVADIPGLTRDRHYGHGRVGDKPYLVMDTGGLEPVVKDGIMHAMALQSLQAIDEADKVLFIVDGRQGVTAQDKIIAEQLRRKDQKILLIVNKTEGMSAAVVTAEFYELGLGEPYAVSALHGDHVNELAALALAEFPEFEEAQNEHRYPKIAIVGRPNVGKSTLINALLGEERVIAFDQPGTTRDSIYIDFEQNNKHYTLIDTAGLRRRGKVKETVEKFSAIKTLQAVEDANVVVLVLDARSEISEQDAHIADFILQSGRALVVAVNKWDGLDGYQREVIKRELSRKLSFLGFAKLHYISALEGTGLQKLVLSVDQTYVAAMTDLSTPRLTRALHTAVEKHAPPRGGMSRPKLRYAHQGGSNPPLIVIHGSMLDHVPETYRRYLENFFREAFDLAGTPLRIEFKVGHNPYAHKKAAPLTEMEARRAHNRRRRNRKKYG</sequence>
<feature type="binding site" evidence="8">
    <location>
        <begin position="119"/>
        <end position="122"/>
    </location>
    <ligand>
        <name>GTP</name>
        <dbReference type="ChEBI" id="CHEBI:37565"/>
        <label>1</label>
    </ligand>
</feature>
<feature type="binding site" evidence="8">
    <location>
        <begin position="182"/>
        <end position="189"/>
    </location>
    <ligand>
        <name>GTP</name>
        <dbReference type="ChEBI" id="CHEBI:37565"/>
        <label>2</label>
    </ligand>
</feature>
<feature type="binding site" evidence="8">
    <location>
        <begin position="229"/>
        <end position="233"/>
    </location>
    <ligand>
        <name>GTP</name>
        <dbReference type="ChEBI" id="CHEBI:37565"/>
        <label>2</label>
    </ligand>
</feature>
<evidence type="ECO:0000256" key="2">
    <source>
        <dbReference type="ARBA" id="ARBA00020953"/>
    </source>
</evidence>
<feature type="domain" description="EngA-type G" evidence="12">
    <location>
        <begin position="176"/>
        <end position="349"/>
    </location>
</feature>
<dbReference type="CDD" id="cd01894">
    <property type="entry name" value="EngA1"/>
    <property type="match status" value="1"/>
</dbReference>
<dbReference type="NCBIfam" id="TIGR03594">
    <property type="entry name" value="GTPase_EngA"/>
    <property type="match status" value="1"/>
</dbReference>
<organism evidence="13 14">
    <name type="scientific">Nitrosomonas aestuarii</name>
    <dbReference type="NCBI Taxonomy" id="52441"/>
    <lineage>
        <taxon>Bacteria</taxon>
        <taxon>Pseudomonadati</taxon>
        <taxon>Pseudomonadota</taxon>
        <taxon>Betaproteobacteria</taxon>
        <taxon>Nitrosomonadales</taxon>
        <taxon>Nitrosomonadaceae</taxon>
        <taxon>Nitrosomonas</taxon>
    </lineage>
</organism>
<dbReference type="RefSeq" id="WP_090702129.1">
    <property type="nucleotide sequence ID" value="NZ_FOSP01000033.1"/>
</dbReference>
<dbReference type="NCBIfam" id="TIGR00231">
    <property type="entry name" value="small_GTP"/>
    <property type="match status" value="2"/>
</dbReference>
<dbReference type="CDD" id="cd01895">
    <property type="entry name" value="EngA2"/>
    <property type="match status" value="1"/>
</dbReference>
<dbReference type="PANTHER" id="PTHR43834">
    <property type="entry name" value="GTPASE DER"/>
    <property type="match status" value="1"/>
</dbReference>
<dbReference type="Proteomes" id="UP000199533">
    <property type="component" value="Unassembled WGS sequence"/>
</dbReference>
<feature type="domain" description="EngA-type G" evidence="12">
    <location>
        <begin position="3"/>
        <end position="167"/>
    </location>
</feature>
<dbReference type="FunFam" id="3.30.300.20:FF:000004">
    <property type="entry name" value="GTPase Der"/>
    <property type="match status" value="1"/>
</dbReference>
<feature type="region of interest" description="Disordered" evidence="11">
    <location>
        <begin position="443"/>
        <end position="465"/>
    </location>
</feature>
<evidence type="ECO:0000313" key="13">
    <source>
        <dbReference type="EMBL" id="SFL12238.1"/>
    </source>
</evidence>
<evidence type="ECO:0000256" key="1">
    <source>
        <dbReference type="ARBA" id="ARBA00008279"/>
    </source>
</evidence>
<feature type="binding site" evidence="8">
    <location>
        <begin position="56"/>
        <end position="60"/>
    </location>
    <ligand>
        <name>GTP</name>
        <dbReference type="ChEBI" id="CHEBI:37565"/>
        <label>1</label>
    </ligand>
</feature>
<dbReference type="PIRSF" id="PIRSF006485">
    <property type="entry name" value="GTP-binding_EngA"/>
    <property type="match status" value="1"/>
</dbReference>
<dbReference type="FunFam" id="3.40.50.300:FF:000057">
    <property type="entry name" value="GTPase Der"/>
    <property type="match status" value="1"/>
</dbReference>
<dbReference type="PROSITE" id="PS51712">
    <property type="entry name" value="G_ENGA"/>
    <property type="match status" value="2"/>
</dbReference>
<dbReference type="InterPro" id="IPR005225">
    <property type="entry name" value="Small_GTP-bd"/>
</dbReference>
<dbReference type="PANTHER" id="PTHR43834:SF6">
    <property type="entry name" value="GTPASE DER"/>
    <property type="match status" value="1"/>
</dbReference>
<dbReference type="EMBL" id="FOSP01000033">
    <property type="protein sequence ID" value="SFL12238.1"/>
    <property type="molecule type" value="Genomic_DNA"/>
</dbReference>
<evidence type="ECO:0000256" key="10">
    <source>
        <dbReference type="RuleBase" id="RU004481"/>
    </source>
</evidence>
<reference evidence="14" key="1">
    <citation type="submission" date="2016-10" db="EMBL/GenBank/DDBJ databases">
        <authorList>
            <person name="Varghese N."/>
            <person name="Submissions S."/>
        </authorList>
    </citation>
    <scope>NUCLEOTIDE SEQUENCE [LARGE SCALE GENOMIC DNA]</scope>
    <source>
        <strain evidence="14">Nm69</strain>
    </source>
</reference>
<dbReference type="InterPro" id="IPR015946">
    <property type="entry name" value="KH_dom-like_a/b"/>
</dbReference>
<dbReference type="HAMAP" id="MF_00195">
    <property type="entry name" value="GTPase_Der"/>
    <property type="match status" value="1"/>
</dbReference>
<dbReference type="InterPro" id="IPR016484">
    <property type="entry name" value="GTPase_Der"/>
</dbReference>
<dbReference type="InterPro" id="IPR006073">
    <property type="entry name" value="GTP-bd"/>
</dbReference>
<feature type="compositionally biased region" description="Basic residues" evidence="11">
    <location>
        <begin position="453"/>
        <end position="465"/>
    </location>
</feature>
<evidence type="ECO:0000256" key="6">
    <source>
        <dbReference type="ARBA" id="ARBA00023134"/>
    </source>
</evidence>
<dbReference type="STRING" id="52441.SAMN05216302_103310"/>
<feature type="binding site" evidence="8">
    <location>
        <begin position="9"/>
        <end position="16"/>
    </location>
    <ligand>
        <name>GTP</name>
        <dbReference type="ChEBI" id="CHEBI:37565"/>
        <label>1</label>
    </ligand>
</feature>
<evidence type="ECO:0000313" key="14">
    <source>
        <dbReference type="Proteomes" id="UP000199533"/>
    </source>
</evidence>
<dbReference type="OrthoDB" id="9805918at2"/>
<comment type="function">
    <text evidence="8 10">GTPase that plays an essential role in the late steps of ribosome biogenesis.</text>
</comment>
<feature type="binding site" evidence="8">
    <location>
        <begin position="294"/>
        <end position="297"/>
    </location>
    <ligand>
        <name>GTP</name>
        <dbReference type="ChEBI" id="CHEBI:37565"/>
        <label>2</label>
    </ligand>
</feature>
<evidence type="ECO:0000256" key="4">
    <source>
        <dbReference type="ARBA" id="ARBA00022737"/>
    </source>
</evidence>
<dbReference type="GO" id="GO:0005525">
    <property type="term" value="F:GTP binding"/>
    <property type="evidence" value="ECO:0007669"/>
    <property type="project" value="UniProtKB-UniRule"/>
</dbReference>
<evidence type="ECO:0000259" key="12">
    <source>
        <dbReference type="PROSITE" id="PS51712"/>
    </source>
</evidence>
<evidence type="ECO:0000256" key="11">
    <source>
        <dbReference type="SAM" id="MobiDB-lite"/>
    </source>
</evidence>
<evidence type="ECO:0000256" key="3">
    <source>
        <dbReference type="ARBA" id="ARBA00022517"/>
    </source>
</evidence>
<evidence type="ECO:0000256" key="5">
    <source>
        <dbReference type="ARBA" id="ARBA00022741"/>
    </source>
</evidence>
<keyword evidence="5 8" id="KW-0547">Nucleotide-binding</keyword>
<keyword evidence="14" id="KW-1185">Reference proteome</keyword>
<proteinExistence type="inferred from homology"/>